<dbReference type="AlphaFoldDB" id="A0AAD9ZGJ3"/>
<protein>
    <recommendedName>
        <fullName evidence="6">NACHT domain-containing protein</fullName>
    </recommendedName>
</protein>
<name>A0AAD9ZGJ3_9LECA</name>
<reference evidence="4" key="1">
    <citation type="submission" date="2022-11" db="EMBL/GenBank/DDBJ databases">
        <title>Chromosomal genome sequence assembly and mating type (MAT) locus characterization of the leprose asexual lichenized fungus Lepraria neglecta (Nyl.) Erichsen.</title>
        <authorList>
            <person name="Allen J.L."/>
            <person name="Pfeffer B."/>
        </authorList>
    </citation>
    <scope>NUCLEOTIDE SEQUENCE</scope>
    <source>
        <strain evidence="4">Allen 5258</strain>
    </source>
</reference>
<evidence type="ECO:0008006" key="6">
    <source>
        <dbReference type="Google" id="ProtNLM"/>
    </source>
</evidence>
<keyword evidence="1" id="KW-0677">Repeat</keyword>
<dbReference type="Pfam" id="PF24883">
    <property type="entry name" value="NPHP3_N"/>
    <property type="match status" value="1"/>
</dbReference>
<organism evidence="4 5">
    <name type="scientific">Lepraria neglecta</name>
    <dbReference type="NCBI Taxonomy" id="209136"/>
    <lineage>
        <taxon>Eukaryota</taxon>
        <taxon>Fungi</taxon>
        <taxon>Dikarya</taxon>
        <taxon>Ascomycota</taxon>
        <taxon>Pezizomycotina</taxon>
        <taxon>Lecanoromycetes</taxon>
        <taxon>OSLEUM clade</taxon>
        <taxon>Lecanoromycetidae</taxon>
        <taxon>Lecanorales</taxon>
        <taxon>Lecanorineae</taxon>
        <taxon>Stereocaulaceae</taxon>
        <taxon>Lepraria</taxon>
    </lineage>
</organism>
<gene>
    <name evidence="4" type="ORF">OEA41_000732</name>
</gene>
<evidence type="ECO:0000256" key="1">
    <source>
        <dbReference type="ARBA" id="ARBA00022737"/>
    </source>
</evidence>
<evidence type="ECO:0000259" key="2">
    <source>
        <dbReference type="Pfam" id="PF22939"/>
    </source>
</evidence>
<dbReference type="PANTHER" id="PTHR10039">
    <property type="entry name" value="AMELOGENIN"/>
    <property type="match status" value="1"/>
</dbReference>
<dbReference type="InterPro" id="IPR027417">
    <property type="entry name" value="P-loop_NTPase"/>
</dbReference>
<dbReference type="InterPro" id="IPR054471">
    <property type="entry name" value="GPIID_WHD"/>
</dbReference>
<comment type="caution">
    <text evidence="4">The sequence shown here is derived from an EMBL/GenBank/DDBJ whole genome shotgun (WGS) entry which is preliminary data.</text>
</comment>
<dbReference type="PANTHER" id="PTHR10039:SF15">
    <property type="entry name" value="NACHT DOMAIN-CONTAINING PROTEIN"/>
    <property type="match status" value="1"/>
</dbReference>
<keyword evidence="5" id="KW-1185">Reference proteome</keyword>
<dbReference type="SUPFAM" id="SSF52540">
    <property type="entry name" value="P-loop containing nucleoside triphosphate hydrolases"/>
    <property type="match status" value="1"/>
</dbReference>
<dbReference type="EMBL" id="JASNWA010000003">
    <property type="protein sequence ID" value="KAK3178595.1"/>
    <property type="molecule type" value="Genomic_DNA"/>
</dbReference>
<evidence type="ECO:0000313" key="5">
    <source>
        <dbReference type="Proteomes" id="UP001276659"/>
    </source>
</evidence>
<evidence type="ECO:0000313" key="4">
    <source>
        <dbReference type="EMBL" id="KAK3178595.1"/>
    </source>
</evidence>
<dbReference type="InterPro" id="IPR056884">
    <property type="entry name" value="NPHP3-like_N"/>
</dbReference>
<dbReference type="Proteomes" id="UP001276659">
    <property type="component" value="Unassembled WGS sequence"/>
</dbReference>
<dbReference type="Gene3D" id="3.40.50.300">
    <property type="entry name" value="P-loop containing nucleotide triphosphate hydrolases"/>
    <property type="match status" value="1"/>
</dbReference>
<evidence type="ECO:0000259" key="3">
    <source>
        <dbReference type="Pfam" id="PF24883"/>
    </source>
</evidence>
<accession>A0AAD9ZGJ3</accession>
<feature type="domain" description="Nephrocystin 3-like N-terminal" evidence="3">
    <location>
        <begin position="244"/>
        <end position="397"/>
    </location>
</feature>
<dbReference type="Pfam" id="PF22939">
    <property type="entry name" value="WHD_GPIID"/>
    <property type="match status" value="1"/>
</dbReference>
<sequence length="746" mass="83654">MAEAITLVSLAASIAQLIGTTVKAYKYLNHVKNAPKERAKLSLEAANLLPLLNSLRDQVENASAEESWIESVLELGGPTGPLELFRRTMEQLKRKLKTESPMHRMGKHLVWTLDKEDIRKILADIERFKTRLVIALQKDSMKTSRAIKEDTSRIQPLNEEVCSIKIDTAGIHPLNEKVGAIITNTEAIGPLGETVHNISTNVDTLNPNDLALANESYLHRVSEWLSPLDFRKHHASASEARAEGTGRWFLDSSEYTRWREDTHETLFCPGIPGAGKTIIASLVIDDLRKECFPGDTATVYAYCYNKERSQQSMPNSLGGLLKQLLQARNSVPENVEARYEKHRGGYSRTTQIELSSLLRVELRRYRKAFIIIDALDQYSKSDNERDSLLAELQALKSVTNMMLTYRIVSPFVDAFQSAIRVPITANNHDVRRFLERQIPILPECVKSSLGLQELIAHTITELVEGMFLLARLHMQSFKDKFTARKVREALARLPKGSGSTASNIAYDDTIKRIREQEKGFSDLAIATLSWISLAVRPLSLSELQCALSIEQGDTVMDEDNFVDQETLSSVRPGLIIIDHESSVVPLAHSTTQQYFESRRELLFQDAQSWEGCLANGGQGPIYGQNRQRTASNRLLESHRKQSSNGLQQGTIDILAYFTGWDETVKRLTLNTLGRKRHIAASLCFQDWDRERKLLEEPFFPSGHSGISIAACYGLTDTVEAMLNLANPSKDQDESISHAISLAVLGE</sequence>
<feature type="domain" description="GPI inositol-deacylase winged helix" evidence="2">
    <location>
        <begin position="519"/>
        <end position="596"/>
    </location>
</feature>
<proteinExistence type="predicted"/>